<dbReference type="SUPFAM" id="SSF53092">
    <property type="entry name" value="Creatinase/prolidase N-terminal domain"/>
    <property type="match status" value="1"/>
</dbReference>
<proteinExistence type="predicted"/>
<dbReference type="InterPro" id="IPR036005">
    <property type="entry name" value="Creatinase/aminopeptidase-like"/>
</dbReference>
<dbReference type="InterPro" id="IPR050659">
    <property type="entry name" value="Peptidase_M24B"/>
</dbReference>
<evidence type="ECO:0000259" key="1">
    <source>
        <dbReference type="Pfam" id="PF00557"/>
    </source>
</evidence>
<dbReference type="Pfam" id="PF01321">
    <property type="entry name" value="Creatinase_N"/>
    <property type="match status" value="1"/>
</dbReference>
<dbReference type="Proteomes" id="UP000218891">
    <property type="component" value="Chromosome"/>
</dbReference>
<dbReference type="EMBL" id="CP010643">
    <property type="protein sequence ID" value="ATG36257.1"/>
    <property type="molecule type" value="Genomic_DNA"/>
</dbReference>
<accession>A0ABM6PF10</accession>
<dbReference type="SUPFAM" id="SSF55920">
    <property type="entry name" value="Creatinase/aminopeptidase"/>
    <property type="match status" value="1"/>
</dbReference>
<dbReference type="Gene3D" id="3.90.230.10">
    <property type="entry name" value="Creatinase/methionine aminopeptidase superfamily"/>
    <property type="match status" value="1"/>
</dbReference>
<keyword evidence="4" id="KW-1185">Reference proteome</keyword>
<name>A0ABM6PF10_9RHOB</name>
<feature type="domain" description="Creatinase N-terminal" evidence="2">
    <location>
        <begin position="20"/>
        <end position="164"/>
    </location>
</feature>
<reference evidence="3 4" key="1">
    <citation type="journal article" date="2017" name="Front. Microbiol.">
        <title>Phaeobacter piscinae sp. nov., a species of the Roseobacter group and potential aquaculture probiont.</title>
        <authorList>
            <person name="Sonnenschein E.C."/>
            <person name="Phippen C.B.W."/>
            <person name="Nielsen K.F."/>
            <person name="Mateiu R.V."/>
            <person name="Melchiorsen J."/>
            <person name="Gram L."/>
            <person name="Overmann J."/>
            <person name="Freese H.M."/>
        </authorList>
    </citation>
    <scope>NUCLEOTIDE SEQUENCE [LARGE SCALE GENOMIC DNA]</scope>
    <source>
        <strain evidence="3 4">P36</strain>
    </source>
</reference>
<gene>
    <name evidence="3" type="ORF">PhaeoP36_02129</name>
</gene>
<feature type="domain" description="Peptidase M24" evidence="1">
    <location>
        <begin position="172"/>
        <end position="372"/>
    </location>
</feature>
<reference evidence="3 4" key="3">
    <citation type="journal article" date="2017" name="Int. J. Syst. Evol. Microbiol.">
        <title>Adaptation of Surface-Associated Bacteria to the Open Ocean: A Genomically Distinct Subpopulation of Phaeobacter gallaeciensis Colonizes Pacific Mesozooplankton.</title>
        <authorList>
            <person name="Freese H.M."/>
            <person name="Methner A."/>
            <person name="Overmann J."/>
        </authorList>
    </citation>
    <scope>NUCLEOTIDE SEQUENCE [LARGE SCALE GENOMIC DNA]</scope>
    <source>
        <strain evidence="3 4">P36</strain>
    </source>
</reference>
<protein>
    <submittedName>
        <fullName evidence="3">Metallopeptidase</fullName>
    </submittedName>
</protein>
<evidence type="ECO:0000313" key="3">
    <source>
        <dbReference type="EMBL" id="ATG36257.1"/>
    </source>
</evidence>
<organism evidence="3 4">
    <name type="scientific">Phaeobacter piscinae</name>
    <dbReference type="NCBI Taxonomy" id="1580596"/>
    <lineage>
        <taxon>Bacteria</taxon>
        <taxon>Pseudomonadati</taxon>
        <taxon>Pseudomonadota</taxon>
        <taxon>Alphaproteobacteria</taxon>
        <taxon>Rhodobacterales</taxon>
        <taxon>Roseobacteraceae</taxon>
        <taxon>Phaeobacter</taxon>
    </lineage>
</organism>
<dbReference type="CDD" id="cd01066">
    <property type="entry name" value="APP_MetAP"/>
    <property type="match status" value="1"/>
</dbReference>
<dbReference type="PANTHER" id="PTHR46112:SF2">
    <property type="entry name" value="XAA-PRO AMINOPEPTIDASE P-RELATED"/>
    <property type="match status" value="1"/>
</dbReference>
<dbReference type="RefSeq" id="WP_040180114.1">
    <property type="nucleotide sequence ID" value="NZ_CP010643.1"/>
</dbReference>
<dbReference type="PANTHER" id="PTHR46112">
    <property type="entry name" value="AMINOPEPTIDASE"/>
    <property type="match status" value="1"/>
</dbReference>
<dbReference type="Pfam" id="PF00557">
    <property type="entry name" value="Peptidase_M24"/>
    <property type="match status" value="1"/>
</dbReference>
<reference evidence="3 4" key="4">
    <citation type="journal article" date="2018" name="Environ. Microbiol. Rep.">
        <title>Phylogenetic distribution of roseobacticides in the Roseobacter group and their effect on microalgae.</title>
        <authorList>
            <person name="Sonnenschein E.C."/>
            <person name="Phippen C.B."/>
            <person name="Bentzon-Tilia M."/>
            <person name="Rasmussen S.A."/>
            <person name="Nielsen K.F."/>
            <person name="Gram L."/>
        </authorList>
    </citation>
    <scope>NUCLEOTIDE SEQUENCE [LARGE SCALE GENOMIC DNA]</scope>
    <source>
        <strain evidence="3 4">P36</strain>
    </source>
</reference>
<evidence type="ECO:0000313" key="4">
    <source>
        <dbReference type="Proteomes" id="UP000218891"/>
    </source>
</evidence>
<dbReference type="Gene3D" id="3.40.350.10">
    <property type="entry name" value="Creatinase/prolidase N-terminal domain"/>
    <property type="match status" value="1"/>
</dbReference>
<dbReference type="InterPro" id="IPR000994">
    <property type="entry name" value="Pept_M24"/>
</dbReference>
<dbReference type="InterPro" id="IPR029149">
    <property type="entry name" value="Creatin/AminoP/Spt16_N"/>
</dbReference>
<dbReference type="InterPro" id="IPR000587">
    <property type="entry name" value="Creatinase_N"/>
</dbReference>
<evidence type="ECO:0000259" key="2">
    <source>
        <dbReference type="Pfam" id="PF01321"/>
    </source>
</evidence>
<sequence length="392" mass="42786">MSLADAAPERGFQNTEFEARTARAQRLMARDGLAGLLLMSEQDVRYFTGFHTLFWQSPTRPWFVFVPASGKPVAVIPEIGAELMRRSWIDDIRTWSAPAPEDDGISLLTELLAPLAKVGARVGVMKGHETKLQMPLGDWERLVARLGGIKFADVTKLVQGLRMVKSPAEIKKLSHICAIGSAAFSKVPDLVGEGMPLEEVFRQFRLAAIGSGADDAPYVVGAADQGGYADVISPPSRRPLQKGDVLMLDTGCTWDGYFCDFDRNWAIGDVHDDAKRAYDVLWRATQAGIDAARPGNTCRDLFLAMSKVIAEMDSSGGDIGRLGHGLGMQLTEQPSHAAFDETELKENMVLTLEPSLSYGEGLMMVHEENIVVSNGEAKLLTTRAAPELILVR</sequence>
<reference evidence="3 4" key="2">
    <citation type="journal article" date="2017" name="Genome Biol. Evol.">
        <title>Trajectories and Drivers of Genome Evolution in Surface-Associated Marine Phaeobacter.</title>
        <authorList>
            <person name="Freese H.M."/>
            <person name="Sikorski J."/>
            <person name="Bunk B."/>
            <person name="Scheuner C."/>
            <person name="Meier-Kolthoff J.P."/>
            <person name="Sproer C."/>
            <person name="Gram L."/>
            <person name="Overmann J."/>
        </authorList>
    </citation>
    <scope>NUCLEOTIDE SEQUENCE [LARGE SCALE GENOMIC DNA]</scope>
    <source>
        <strain evidence="3 4">P36</strain>
    </source>
</reference>